<gene>
    <name evidence="1" type="ORF">KFS80_23970</name>
</gene>
<evidence type="ECO:0000313" key="2">
    <source>
        <dbReference type="Proteomes" id="UP000676035"/>
    </source>
</evidence>
<reference evidence="1 2" key="1">
    <citation type="submission" date="2021-04" db="EMBL/GenBank/DDBJ databases">
        <title>Pseudomonas rustica sp. nov. isolated from raw milk.</title>
        <authorList>
            <person name="Fiedler G."/>
            <person name="Gieschler S."/>
            <person name="Kabisch J."/>
            <person name="Grimmler C."/>
            <person name="Brinks E."/>
            <person name="Wagner N."/>
            <person name="Hetzer B."/>
            <person name="Franz C.M.A.P."/>
            <person name="Boehnlein C."/>
        </authorList>
    </citation>
    <scope>NUCLEOTIDE SEQUENCE [LARGE SCALE GENOMIC DNA]</scope>
    <source>
        <strain evidence="1 2">MBT-4</strain>
    </source>
</reference>
<keyword evidence="2" id="KW-1185">Reference proteome</keyword>
<accession>A0ABS5N450</accession>
<dbReference type="RefSeq" id="WP_212546178.1">
    <property type="nucleotide sequence ID" value="NZ_JAGYHF010000014.1"/>
</dbReference>
<organism evidence="1 2">
    <name type="scientific">Pseudomonas rustica</name>
    <dbReference type="NCBI Taxonomy" id="2827099"/>
    <lineage>
        <taxon>Bacteria</taxon>
        <taxon>Pseudomonadati</taxon>
        <taxon>Pseudomonadota</taxon>
        <taxon>Gammaproteobacteria</taxon>
        <taxon>Pseudomonadales</taxon>
        <taxon>Pseudomonadaceae</taxon>
        <taxon>Pseudomonas</taxon>
    </lineage>
</organism>
<proteinExistence type="predicted"/>
<dbReference type="Proteomes" id="UP000676035">
    <property type="component" value="Unassembled WGS sequence"/>
</dbReference>
<name>A0ABS5N450_9PSED</name>
<protein>
    <submittedName>
        <fullName evidence="1">Uncharacterized protein</fullName>
    </submittedName>
</protein>
<evidence type="ECO:0000313" key="1">
    <source>
        <dbReference type="EMBL" id="MBS4081353.1"/>
    </source>
</evidence>
<comment type="caution">
    <text evidence="1">The sequence shown here is derived from an EMBL/GenBank/DDBJ whole genome shotgun (WGS) entry which is preliminary data.</text>
</comment>
<sequence>MPYNTGNPVGPYGSVDPRDLVDNAGILDLLLTGPFNQYLNRLGVPIRSWRGIMQQVTDYLLAQGYESTYLVYGAGVIVQRQTQLIQRSGELYRVMSAADIPLTLTGTWATDSPKLQAVGDAALRQALGIYSGSTKVTYRERSAQDKFDETRNIDDFPGADDSARFDAMIAATGGLVRFGSKDVYNIGNKSVTAYGTVTIVGKGRPNRTSDLGKLVGGTVVTGSIAVRADTVICGKFGIDQGIDRGVAGTDGLVINSPTGLDGTCCIVDDVAMLGPDTTNLKHGILVQGFNSGWIRTPYTGRLQFGVVVKSRNIKIINPEADAIRTAAVYPKGDLPASAGGVGSGVCSGIEVIGGRHTAAAGNTEASGVYCHASTDACSNVKVIGYHQTGGGQALRVQGSGLISDPAISDIQASDISSNRSQRGCLMDGYAYDVQLNNLRATNPLTGQVISIGSSVQGWQLDGVHGVITDGSITGTSMATLAGIGTWNNFSLRGGSSVFTIDVAFGSLGTIACGNISGNCRNSQDLPLVGENGFSATGAKRTVVPGKSLKMSGSFSGTLSSKVFCNIQPTGKQAYFPCVGIVSGVPTIVPVRFNDFQLTVEPSVPAGLSQLFLDGISIQF</sequence>
<dbReference type="EMBL" id="JAGYHF010000014">
    <property type="protein sequence ID" value="MBS4081353.1"/>
    <property type="molecule type" value="Genomic_DNA"/>
</dbReference>